<dbReference type="Proteomes" id="UP000055611">
    <property type="component" value="Chromosome"/>
</dbReference>
<reference evidence="19 21" key="1">
    <citation type="journal article" date="2016" name="Front. Microbiol.">
        <title>Genome Sequence of the Piezophilic, Mesophilic Sulfate-Reducing Bacterium Desulfovibrio indicus J2T.</title>
        <authorList>
            <person name="Cao J."/>
            <person name="Maignien L."/>
            <person name="Shao Z."/>
            <person name="Alain K."/>
            <person name="Jebbar M."/>
        </authorList>
    </citation>
    <scope>NUCLEOTIDE SEQUENCE [LARGE SCALE GENOMIC DNA]</scope>
    <source>
        <strain evidence="19 21">J2</strain>
    </source>
</reference>
<evidence type="ECO:0000259" key="17">
    <source>
        <dbReference type="Pfam" id="PF01058"/>
    </source>
</evidence>
<dbReference type="GO" id="GO:0009061">
    <property type="term" value="P:anaerobic respiration"/>
    <property type="evidence" value="ECO:0007669"/>
    <property type="project" value="TreeGrafter"/>
</dbReference>
<dbReference type="GO" id="GO:0051538">
    <property type="term" value="F:3 iron, 4 sulfur cluster binding"/>
    <property type="evidence" value="ECO:0007669"/>
    <property type="project" value="UniProtKB-KW"/>
</dbReference>
<evidence type="ECO:0000256" key="13">
    <source>
        <dbReference type="ARBA" id="ARBA00023014"/>
    </source>
</evidence>
<evidence type="ECO:0000256" key="3">
    <source>
        <dbReference type="ARBA" id="ARBA00004418"/>
    </source>
</evidence>
<dbReference type="GO" id="GO:0047806">
    <property type="term" value="F:cytochrome-c3 hydrogenase activity"/>
    <property type="evidence" value="ECO:0007669"/>
    <property type="project" value="UniProtKB-EC"/>
</dbReference>
<comment type="subcellular location">
    <subcellularLocation>
        <location evidence="3">Periplasm</location>
    </subcellularLocation>
</comment>
<comment type="similarity">
    <text evidence="4">Belongs to the [NiFe]/[NiFeSe] hydrogenase small subunit family.</text>
</comment>
<feature type="binding site" evidence="16">
    <location>
        <position position="243"/>
    </location>
    <ligand>
        <name>[4Fe-4S] cluster</name>
        <dbReference type="ChEBI" id="CHEBI:49883"/>
        <label>2</label>
    </ligand>
</feature>
<dbReference type="InterPro" id="IPR001821">
    <property type="entry name" value="NiFe_hydrogenase_ssu"/>
</dbReference>
<evidence type="ECO:0000256" key="15">
    <source>
        <dbReference type="ARBA" id="ARBA00029307"/>
    </source>
</evidence>
<evidence type="ECO:0000256" key="2">
    <source>
        <dbReference type="ARBA" id="ARBA00001966"/>
    </source>
</evidence>
<dbReference type="PRINTS" id="PR00614">
    <property type="entry name" value="NIHGNASESMLL"/>
</dbReference>
<evidence type="ECO:0000313" key="19">
    <source>
        <dbReference type="EMBL" id="AMK12400.1"/>
    </source>
</evidence>
<feature type="binding site" evidence="16">
    <location>
        <position position="301"/>
    </location>
    <ligand>
        <name>[3Fe-4S] cluster</name>
        <dbReference type="ChEBI" id="CHEBI:21137"/>
    </ligand>
</feature>
<feature type="binding site" evidence="16">
    <location>
        <position position="203"/>
    </location>
    <ligand>
        <name>[4Fe-4S] cluster</name>
        <dbReference type="ChEBI" id="CHEBI:49883"/>
        <label>1</label>
    </ligand>
</feature>
<evidence type="ECO:0000256" key="4">
    <source>
        <dbReference type="ARBA" id="ARBA00006605"/>
    </source>
</evidence>
<dbReference type="OrthoDB" id="9766729at2"/>
<keyword evidence="9" id="KW-0732">Signal</keyword>
<evidence type="ECO:0000256" key="1">
    <source>
        <dbReference type="ARBA" id="ARBA00001927"/>
    </source>
</evidence>
<comment type="catalytic activity">
    <reaction evidence="15">
        <text>2 Fe(III)-[cytochrome c3] + H2 = 2 Fe(II)-[cytochrome c3] + 2 H(+)</text>
        <dbReference type="Rhea" id="RHEA:20625"/>
        <dbReference type="Rhea" id="RHEA-COMP:11576"/>
        <dbReference type="Rhea" id="RHEA-COMP:11577"/>
        <dbReference type="ChEBI" id="CHEBI:15378"/>
        <dbReference type="ChEBI" id="CHEBI:18276"/>
        <dbReference type="ChEBI" id="CHEBI:29033"/>
        <dbReference type="ChEBI" id="CHEBI:29034"/>
        <dbReference type="EC" id="1.12.2.1"/>
    </reaction>
</comment>
<keyword evidence="14 16" id="KW-0003">3Fe-4S</keyword>
<dbReference type="InterPro" id="IPR019546">
    <property type="entry name" value="TAT_signal_bac_arc"/>
</dbReference>
<dbReference type="InterPro" id="IPR006137">
    <property type="entry name" value="NADH_UbQ_OxRdtase-like_20kDa"/>
</dbReference>
<dbReference type="PANTHER" id="PTHR30013">
    <property type="entry name" value="NIFE / NIFESE HYDROGENASE SMALL SUBUNIT FAMILY MEMBER"/>
    <property type="match status" value="1"/>
</dbReference>
<dbReference type="GO" id="GO:0046872">
    <property type="term" value="F:metal ion binding"/>
    <property type="evidence" value="ECO:0007669"/>
    <property type="project" value="UniProtKB-KW"/>
</dbReference>
<evidence type="ECO:0000256" key="6">
    <source>
        <dbReference type="ARBA" id="ARBA00012159"/>
    </source>
</evidence>
<evidence type="ECO:0000256" key="16">
    <source>
        <dbReference type="PIRSR" id="PIRSR000310-1"/>
    </source>
</evidence>
<feature type="domain" description="Cytochrome-c3 hydrogenase C-terminal" evidence="18">
    <location>
        <begin position="235"/>
        <end position="312"/>
    </location>
</feature>
<dbReference type="GO" id="GO:0016020">
    <property type="term" value="C:membrane"/>
    <property type="evidence" value="ECO:0007669"/>
    <property type="project" value="TreeGrafter"/>
</dbReference>
<evidence type="ECO:0000256" key="8">
    <source>
        <dbReference type="ARBA" id="ARBA00022723"/>
    </source>
</evidence>
<comment type="cofactor">
    <cofactor evidence="2">
        <name>[4Fe-4S] cluster</name>
        <dbReference type="ChEBI" id="CHEBI:49883"/>
    </cofactor>
</comment>
<evidence type="ECO:0000256" key="12">
    <source>
        <dbReference type="ARBA" id="ARBA00023004"/>
    </source>
</evidence>
<dbReference type="InterPro" id="IPR037148">
    <property type="entry name" value="NiFe-Hase_small_C_sf"/>
</dbReference>
<dbReference type="AlphaFoldDB" id="A0A126QQT3"/>
<keyword evidence="12 16" id="KW-0408">Iron</keyword>
<dbReference type="SUPFAM" id="SSF56770">
    <property type="entry name" value="HydA/Nqo6-like"/>
    <property type="match status" value="1"/>
</dbReference>
<dbReference type="InterPro" id="IPR037024">
    <property type="entry name" value="NiFe_Hase_small_N_sf"/>
</dbReference>
<dbReference type="EMBL" id="CP014206">
    <property type="protein sequence ID" value="AMK12400.1"/>
    <property type="molecule type" value="Genomic_DNA"/>
</dbReference>
<evidence type="ECO:0000313" key="20">
    <source>
        <dbReference type="EMBL" id="TDT90698.1"/>
    </source>
</evidence>
<feature type="binding site" evidence="16">
    <location>
        <position position="274"/>
    </location>
    <ligand>
        <name>[4Fe-4S] cluster</name>
        <dbReference type="ChEBI" id="CHEBI:49883"/>
        <label>2</label>
    </ligand>
</feature>
<keyword evidence="10" id="KW-0574">Periplasm</keyword>
<feature type="binding site" evidence="16">
    <location>
        <position position="169"/>
    </location>
    <ligand>
        <name>[4Fe-4S] cluster</name>
        <dbReference type="ChEBI" id="CHEBI:49883"/>
        <label>1</label>
    </ligand>
</feature>
<dbReference type="GO" id="GO:0008901">
    <property type="term" value="F:ferredoxin hydrogenase activity"/>
    <property type="evidence" value="ECO:0007669"/>
    <property type="project" value="InterPro"/>
</dbReference>
<dbReference type="EC" id="1.12.2.1" evidence="6"/>
<dbReference type="Gene3D" id="3.40.50.700">
    <property type="entry name" value="NADH:ubiquinone oxidoreductase-like, 20kDa subunit"/>
    <property type="match status" value="1"/>
</dbReference>
<dbReference type="Gene3D" id="4.10.480.10">
    <property type="entry name" value="Cytochrome-c3 hydrogenase, C-terminal domain"/>
    <property type="match status" value="1"/>
</dbReference>
<dbReference type="NCBIfam" id="TIGR01409">
    <property type="entry name" value="TAT_signal_seq"/>
    <property type="match status" value="1"/>
</dbReference>
<sequence>MKFSVGHGKEGAVERLEKRGVSRRDFMKFCGTVAAVMGMGPAFAPKVAEALTDDKRPDVVWLHNAECTGCSESILRTVEPYIDALILDYISLNYHETIMAAAGHAAEKALWDTVNAGNFVAVIEGGVPTAPAGTANEPGAYGKVGGHTMLDTTTKVVNAAAATITYGTCASYGGVQKAAPNPTAAKGIGELFPGKAIINVPGCPPNPFSLVGTIVHFLTKGLPELDDVGRPVPFYGETVHDNCPRQKHFDMDEFAPSFGSEEARKGWCLRKLGCRGPETFNNCPTVKFNQYNWPVQAGHPCIGCSQPDFWDGADWDGETYMYADLTSL</sequence>
<dbReference type="GO" id="GO:0044569">
    <property type="term" value="C:[Ni-Fe] hydrogenase complex"/>
    <property type="evidence" value="ECO:0007669"/>
    <property type="project" value="TreeGrafter"/>
</dbReference>
<gene>
    <name evidence="19" type="ORF">AWY79_15480</name>
    <name evidence="20" type="ORF">EDC59_102128</name>
</gene>
<reference evidence="20 22" key="2">
    <citation type="submission" date="2019-03" db="EMBL/GenBank/DDBJ databases">
        <title>Genomic Encyclopedia of Type Strains, Phase IV (KMG-IV): sequencing the most valuable type-strain genomes for metagenomic binning, comparative biology and taxonomic classification.</title>
        <authorList>
            <person name="Goeker M."/>
        </authorList>
    </citation>
    <scope>NUCLEOTIDE SEQUENCE [LARGE SCALE GENOMIC DNA]</scope>
    <source>
        <strain evidence="20 22">DSM 101483</strain>
    </source>
</reference>
<feature type="binding site" evidence="16">
    <location>
        <position position="283"/>
    </location>
    <ligand>
        <name>[3Fe-4S] cluster</name>
        <dbReference type="ChEBI" id="CHEBI:21137"/>
    </ligand>
</feature>
<dbReference type="GO" id="GO:0009375">
    <property type="term" value="C:ferredoxin hydrogenase complex"/>
    <property type="evidence" value="ECO:0007669"/>
    <property type="project" value="InterPro"/>
</dbReference>
<evidence type="ECO:0000256" key="10">
    <source>
        <dbReference type="ARBA" id="ARBA00022764"/>
    </source>
</evidence>
<dbReference type="InterPro" id="IPR006311">
    <property type="entry name" value="TAT_signal"/>
</dbReference>
<evidence type="ECO:0000256" key="14">
    <source>
        <dbReference type="ARBA" id="ARBA00023291"/>
    </source>
</evidence>
<dbReference type="InterPro" id="IPR027394">
    <property type="entry name" value="Cytochrome-c3_hydrogenase_C"/>
</dbReference>
<evidence type="ECO:0000256" key="7">
    <source>
        <dbReference type="ARBA" id="ARBA00022485"/>
    </source>
</evidence>
<feature type="binding site" evidence="16">
    <location>
        <position position="304"/>
    </location>
    <ligand>
        <name>[3Fe-4S] cluster</name>
        <dbReference type="ChEBI" id="CHEBI:21137"/>
    </ligand>
</feature>
<keyword evidence="13 16" id="KW-0411">Iron-sulfur</keyword>
<comment type="subunit">
    <text evidence="5">Heterodimer of a large and a small subunit.</text>
</comment>
<accession>A0A126QQT3</accession>
<organism evidence="20 22">
    <name type="scientific">Pseudodesulfovibrio indicus</name>
    <dbReference type="NCBI Taxonomy" id="1716143"/>
    <lineage>
        <taxon>Bacteria</taxon>
        <taxon>Pseudomonadati</taxon>
        <taxon>Thermodesulfobacteriota</taxon>
        <taxon>Desulfovibrionia</taxon>
        <taxon>Desulfovibrionales</taxon>
        <taxon>Desulfovibrionaceae</taxon>
    </lineage>
</organism>
<dbReference type="GO" id="GO:0051539">
    <property type="term" value="F:4 iron, 4 sulfur cluster binding"/>
    <property type="evidence" value="ECO:0007669"/>
    <property type="project" value="UniProtKB-KW"/>
</dbReference>
<evidence type="ECO:0000313" key="21">
    <source>
        <dbReference type="Proteomes" id="UP000055611"/>
    </source>
</evidence>
<keyword evidence="11" id="KW-0560">Oxidoreductase</keyword>
<feature type="binding site" evidence="16">
    <location>
        <position position="268"/>
    </location>
    <ligand>
        <name>[4Fe-4S] cluster</name>
        <dbReference type="ChEBI" id="CHEBI:49883"/>
        <label>2</label>
    </ligand>
</feature>
<dbReference type="Proteomes" id="UP000295506">
    <property type="component" value="Unassembled WGS sequence"/>
</dbReference>
<protein>
    <recommendedName>
        <fullName evidence="6">cytochrome-c3 hydrogenase</fullName>
        <ecNumber evidence="6">1.12.2.1</ecNumber>
    </recommendedName>
</protein>
<dbReference type="EMBL" id="SOBK01000002">
    <property type="protein sequence ID" value="TDT90698.1"/>
    <property type="molecule type" value="Genomic_DNA"/>
</dbReference>
<dbReference type="PROSITE" id="PS51318">
    <property type="entry name" value="TAT"/>
    <property type="match status" value="1"/>
</dbReference>
<dbReference type="GO" id="GO:0042597">
    <property type="term" value="C:periplasmic space"/>
    <property type="evidence" value="ECO:0007669"/>
    <property type="project" value="UniProtKB-SubCell"/>
</dbReference>
<feature type="domain" description="NADH:ubiquinone oxidoreductase-like 20kDa subunit" evidence="17">
    <location>
        <begin position="67"/>
        <end position="216"/>
    </location>
</feature>
<keyword evidence="8 16" id="KW-0479">Metal-binding</keyword>
<feature type="binding site" evidence="16">
    <location>
        <position position="70"/>
    </location>
    <ligand>
        <name>[4Fe-4S] cluster</name>
        <dbReference type="ChEBI" id="CHEBI:49883"/>
        <label>1</label>
    </ligand>
</feature>
<evidence type="ECO:0000313" key="22">
    <source>
        <dbReference type="Proteomes" id="UP000295506"/>
    </source>
</evidence>
<dbReference type="Pfam" id="PF14720">
    <property type="entry name" value="NiFe_hyd_SSU_C"/>
    <property type="match status" value="1"/>
</dbReference>
<keyword evidence="7 16" id="KW-0004">4Fe-4S</keyword>
<feature type="binding site" evidence="16">
    <location>
        <position position="240"/>
    </location>
    <ligand>
        <name>[4Fe-4S] cluster</name>
        <dbReference type="ChEBI" id="CHEBI:49883"/>
        <label>2</label>
    </ligand>
</feature>
<dbReference type="PIRSF" id="PIRSF000310">
    <property type="entry name" value="NiFe_hyd_ssu"/>
    <property type="match status" value="1"/>
</dbReference>
<dbReference type="KEGG" id="dej:AWY79_15480"/>
<keyword evidence="21" id="KW-1185">Reference proteome</keyword>
<dbReference type="Pfam" id="PF01058">
    <property type="entry name" value="Oxidored_q6"/>
    <property type="match status" value="1"/>
</dbReference>
<feature type="binding site" evidence="16">
    <location>
        <position position="67"/>
    </location>
    <ligand>
        <name>[4Fe-4S] cluster</name>
        <dbReference type="ChEBI" id="CHEBI:49883"/>
        <label>1</label>
    </ligand>
</feature>
<dbReference type="RefSeq" id="WP_066805932.1">
    <property type="nucleotide sequence ID" value="NZ_CP014206.1"/>
</dbReference>
<evidence type="ECO:0000259" key="18">
    <source>
        <dbReference type="Pfam" id="PF14720"/>
    </source>
</evidence>
<proteinExistence type="inferred from homology"/>
<evidence type="ECO:0000256" key="5">
    <source>
        <dbReference type="ARBA" id="ARBA00011771"/>
    </source>
</evidence>
<dbReference type="NCBIfam" id="TIGR00391">
    <property type="entry name" value="hydA"/>
    <property type="match status" value="1"/>
</dbReference>
<dbReference type="PANTHER" id="PTHR30013:SF7">
    <property type="entry name" value="HYDROGENASE-2 SMALL CHAIN"/>
    <property type="match status" value="1"/>
</dbReference>
<evidence type="ECO:0000256" key="9">
    <source>
        <dbReference type="ARBA" id="ARBA00022729"/>
    </source>
</evidence>
<evidence type="ECO:0000256" key="11">
    <source>
        <dbReference type="ARBA" id="ARBA00023002"/>
    </source>
</evidence>
<name>A0A126QQT3_9BACT</name>
<dbReference type="GO" id="GO:0009055">
    <property type="term" value="F:electron transfer activity"/>
    <property type="evidence" value="ECO:0007669"/>
    <property type="project" value="TreeGrafter"/>
</dbReference>
<comment type="cofactor">
    <cofactor evidence="1">
        <name>[3Fe-4S] cluster</name>
        <dbReference type="ChEBI" id="CHEBI:21137"/>
    </cofactor>
</comment>